<dbReference type="EMBL" id="JABBXH010000010">
    <property type="protein sequence ID" value="NMP33531.1"/>
    <property type="molecule type" value="Genomic_DNA"/>
</dbReference>
<dbReference type="RefSeq" id="WP_169076853.1">
    <property type="nucleotide sequence ID" value="NZ_JABBXH010000010.1"/>
</dbReference>
<gene>
    <name evidence="3" type="ORF">HII17_18445</name>
</gene>
<dbReference type="InterPro" id="IPR025164">
    <property type="entry name" value="Toastrack_DUF4097"/>
</dbReference>
<protein>
    <submittedName>
        <fullName evidence="3">DUF4097 family beta strand repeat protein</fullName>
    </submittedName>
</protein>
<sequence length="316" mass="33669">MKGLSLLLALTTMGLSAVSWAGEQIDESMSADGISVVNIENMRGKVTIIGTDDDQVSAKGELGENAERFVFKKSGNMLKVKVVVKDRHNHRNDYKKGSVFTVRMPSDIRMNLDGVSTDVKVSNLSENTEVKTVSGDIDAEKLAENIELTTVSGDINSNNLKGKVRLSSVSGSIVDKNSSGRLQLKSVSGSVKTRSSAQELALSAVSGDIDFVLKEVEELVISIVSGDVDGSLTLLDNGELKVSGVSSDIELEFQDNVNADFRLRASAGGDIVNRITDKKATRAKYGPSSKLDFITGHGNASVRASVVSGEIKVSSR</sequence>
<feature type="chain" id="PRO_5030595701" evidence="1">
    <location>
        <begin position="22"/>
        <end position="316"/>
    </location>
</feature>
<dbReference type="Proteomes" id="UP000568664">
    <property type="component" value="Unassembled WGS sequence"/>
</dbReference>
<dbReference type="Pfam" id="PF13349">
    <property type="entry name" value="DUF4097"/>
    <property type="match status" value="1"/>
</dbReference>
<keyword evidence="1" id="KW-0732">Signal</keyword>
<keyword evidence="4" id="KW-1185">Reference proteome</keyword>
<evidence type="ECO:0000259" key="2">
    <source>
        <dbReference type="Pfam" id="PF13349"/>
    </source>
</evidence>
<name>A0A7Y0Q8S1_9GAMM</name>
<evidence type="ECO:0000256" key="1">
    <source>
        <dbReference type="SAM" id="SignalP"/>
    </source>
</evidence>
<organism evidence="3 4">
    <name type="scientific">Thalassotalea algicola</name>
    <dbReference type="NCBI Taxonomy" id="2716224"/>
    <lineage>
        <taxon>Bacteria</taxon>
        <taxon>Pseudomonadati</taxon>
        <taxon>Pseudomonadota</taxon>
        <taxon>Gammaproteobacteria</taxon>
        <taxon>Alteromonadales</taxon>
        <taxon>Colwelliaceae</taxon>
        <taxon>Thalassotalea</taxon>
    </lineage>
</organism>
<reference evidence="3 4" key="1">
    <citation type="submission" date="2020-04" db="EMBL/GenBank/DDBJ databases">
        <title>Thalassotalea sp. M1531, isolated from the surface of marine red alga.</title>
        <authorList>
            <person name="Pang L."/>
            <person name="Lu D.-C."/>
        </authorList>
    </citation>
    <scope>NUCLEOTIDE SEQUENCE [LARGE SCALE GENOMIC DNA]</scope>
    <source>
        <strain evidence="3 4">M1531</strain>
    </source>
</reference>
<accession>A0A7Y0Q8S1</accession>
<evidence type="ECO:0000313" key="4">
    <source>
        <dbReference type="Proteomes" id="UP000568664"/>
    </source>
</evidence>
<dbReference type="AlphaFoldDB" id="A0A7Y0Q8S1"/>
<feature type="domain" description="DUF4097" evidence="2">
    <location>
        <begin position="37"/>
        <end position="313"/>
    </location>
</feature>
<feature type="signal peptide" evidence="1">
    <location>
        <begin position="1"/>
        <end position="21"/>
    </location>
</feature>
<evidence type="ECO:0000313" key="3">
    <source>
        <dbReference type="EMBL" id="NMP33531.1"/>
    </source>
</evidence>
<comment type="caution">
    <text evidence="3">The sequence shown here is derived from an EMBL/GenBank/DDBJ whole genome shotgun (WGS) entry which is preliminary data.</text>
</comment>
<proteinExistence type="predicted"/>